<proteinExistence type="predicted"/>
<sequence length="171" mass="19495">MDSVILAHEGLRGRDMILIRNLSRMDETWYGMFALAHPRSPHEGQVLLIDVDTPERWHRAEYAIANHLYEAVITLSDHAVGPPGSIHLTRPLLFRKLAHALEEATAFRQAEAEETHVLNVLVVDDSLPVRTFMKQKLHELFRLRIGVDVAESGRTHCCSVPGIITRWCSWM</sequence>
<dbReference type="AlphaFoldDB" id="A0AB39UVL6"/>
<dbReference type="EMBL" id="CP154858">
    <property type="protein sequence ID" value="XDT72352.1"/>
    <property type="molecule type" value="Genomic_DNA"/>
</dbReference>
<dbReference type="RefSeq" id="WP_369601362.1">
    <property type="nucleotide sequence ID" value="NZ_CP154858.1"/>
</dbReference>
<evidence type="ECO:0000313" key="1">
    <source>
        <dbReference type="EMBL" id="XDT72352.1"/>
    </source>
</evidence>
<accession>A0AB39UVL6</accession>
<dbReference type="KEGG" id="tcd:AAIA72_16385"/>
<name>A0AB39UVL6_9GAMM</name>
<reference evidence="1" key="1">
    <citation type="submission" date="2024-05" db="EMBL/GenBank/DDBJ databases">
        <title>Genome sequencing of novel strain.</title>
        <authorList>
            <person name="Ganbat D."/>
            <person name="Ganbat S."/>
            <person name="Lee S.-J."/>
        </authorList>
    </citation>
    <scope>NUCLEOTIDE SEQUENCE</scope>
    <source>
        <strain evidence="1">SMD15-11</strain>
    </source>
</reference>
<protein>
    <submittedName>
        <fullName evidence="1">Uncharacterized protein</fullName>
    </submittedName>
</protein>
<gene>
    <name evidence="1" type="ORF">AAIA72_16385</name>
</gene>
<organism evidence="1">
    <name type="scientific">Thermohahella caldifontis</name>
    <dbReference type="NCBI Taxonomy" id="3142973"/>
    <lineage>
        <taxon>Bacteria</taxon>
        <taxon>Pseudomonadati</taxon>
        <taxon>Pseudomonadota</taxon>
        <taxon>Gammaproteobacteria</taxon>
        <taxon>Oceanospirillales</taxon>
        <taxon>Hahellaceae</taxon>
        <taxon>Thermohahella</taxon>
    </lineage>
</organism>